<dbReference type="PROSITE" id="PS50025">
    <property type="entry name" value="LAM_G_DOMAIN"/>
    <property type="match status" value="1"/>
</dbReference>
<dbReference type="Gene3D" id="1.10.405.40">
    <property type="match status" value="1"/>
</dbReference>
<name>A0ABT7EE69_9GAMM</name>
<dbReference type="SUPFAM" id="SSF54373">
    <property type="entry name" value="FAD-linked reductases, C-terminal domain"/>
    <property type="match status" value="1"/>
</dbReference>
<comment type="pathway">
    <text evidence="1">Plant hormone metabolism; auxin biosynthesis.</text>
</comment>
<evidence type="ECO:0000256" key="6">
    <source>
        <dbReference type="ARBA" id="ARBA00047321"/>
    </source>
</evidence>
<comment type="caution">
    <text evidence="8">The sequence shown here is derived from an EMBL/GenBank/DDBJ whole genome shotgun (WGS) entry which is preliminary data.</text>
</comment>
<dbReference type="SUPFAM" id="SSF51905">
    <property type="entry name" value="FAD/NAD(P)-binding domain"/>
    <property type="match status" value="1"/>
</dbReference>
<evidence type="ECO:0000256" key="2">
    <source>
        <dbReference type="ARBA" id="ARBA00005833"/>
    </source>
</evidence>
<evidence type="ECO:0000256" key="1">
    <source>
        <dbReference type="ARBA" id="ARBA00004814"/>
    </source>
</evidence>
<dbReference type="Gene3D" id="2.60.120.200">
    <property type="match status" value="1"/>
</dbReference>
<organism evidence="8 9">
    <name type="scientific">Pseudoalteromonas obscura</name>
    <dbReference type="NCBI Taxonomy" id="3048491"/>
    <lineage>
        <taxon>Bacteria</taxon>
        <taxon>Pseudomonadati</taxon>
        <taxon>Pseudomonadota</taxon>
        <taxon>Gammaproteobacteria</taxon>
        <taxon>Alteromonadales</taxon>
        <taxon>Pseudoalteromonadaceae</taxon>
        <taxon>Pseudoalteromonas</taxon>
    </lineage>
</organism>
<dbReference type="Pfam" id="PF13385">
    <property type="entry name" value="Laminin_G_3"/>
    <property type="match status" value="1"/>
</dbReference>
<evidence type="ECO:0000259" key="7">
    <source>
        <dbReference type="PROSITE" id="PS50025"/>
    </source>
</evidence>
<dbReference type="Gene3D" id="3.90.660.10">
    <property type="match status" value="1"/>
</dbReference>
<proteinExistence type="inferred from homology"/>
<dbReference type="SUPFAM" id="SSF49899">
    <property type="entry name" value="Concanavalin A-like lectins/glucanases"/>
    <property type="match status" value="1"/>
</dbReference>
<comment type="similarity">
    <text evidence="2">Belongs to the tryptophan 2-monooxygenase family.</text>
</comment>
<dbReference type="EC" id="1.13.12.3" evidence="3"/>
<dbReference type="InterPro" id="IPR050281">
    <property type="entry name" value="Flavin_monoamine_oxidase"/>
</dbReference>
<dbReference type="PRINTS" id="PR00419">
    <property type="entry name" value="ADXRDTASE"/>
</dbReference>
<dbReference type="SMART" id="SM00282">
    <property type="entry name" value="LamG"/>
    <property type="match status" value="1"/>
</dbReference>
<evidence type="ECO:0000256" key="3">
    <source>
        <dbReference type="ARBA" id="ARBA00012535"/>
    </source>
</evidence>
<keyword evidence="5" id="KW-0073">Auxin biosynthesis</keyword>
<dbReference type="Pfam" id="PF01593">
    <property type="entry name" value="Amino_oxidase"/>
    <property type="match status" value="1"/>
</dbReference>
<dbReference type="PANTHER" id="PTHR10742:SF342">
    <property type="entry name" value="AMINE OXIDASE"/>
    <property type="match status" value="1"/>
</dbReference>
<dbReference type="RefSeq" id="WP_284136013.1">
    <property type="nucleotide sequence ID" value="NZ_JASJUT010000001.1"/>
</dbReference>
<comment type="catalytic activity">
    <reaction evidence="6">
        <text>L-tryptophan + O2 = indole-3-acetamide + CO2 + H2O</text>
        <dbReference type="Rhea" id="RHEA:16165"/>
        <dbReference type="ChEBI" id="CHEBI:15377"/>
        <dbReference type="ChEBI" id="CHEBI:15379"/>
        <dbReference type="ChEBI" id="CHEBI:16031"/>
        <dbReference type="ChEBI" id="CHEBI:16526"/>
        <dbReference type="ChEBI" id="CHEBI:57912"/>
        <dbReference type="EC" id="1.13.12.3"/>
    </reaction>
</comment>
<keyword evidence="9" id="KW-1185">Reference proteome</keyword>
<dbReference type="InterPro" id="IPR013320">
    <property type="entry name" value="ConA-like_dom_sf"/>
</dbReference>
<reference evidence="8 9" key="1">
    <citation type="submission" date="2023-05" db="EMBL/GenBank/DDBJ databases">
        <title>Pseudoalteromonas ardens sp. nov., Pseudoalteromonas obscura sp. nov., and Pseudoalteromonas umbrosa sp. nov., isolated from the coral Montipora capitata.</title>
        <authorList>
            <person name="Thomas E.M."/>
            <person name="Smith E.M."/>
            <person name="Papke E."/>
            <person name="Shlafstein M.D."/>
            <person name="Oline D.K."/>
            <person name="Videau P."/>
            <person name="Saw J.H."/>
            <person name="Strangman W.K."/>
            <person name="Ushijima B."/>
        </authorList>
    </citation>
    <scope>NUCLEOTIDE SEQUENCE [LARGE SCALE GENOMIC DNA]</scope>
    <source>
        <strain evidence="8 9">P94</strain>
    </source>
</reference>
<accession>A0ABT7EE69</accession>
<sequence length="821" mass="89977">MPFISMPRSLRSKTITADNQEFVPNSMIDTLFDYKAFLDRSDANGSIVSSAPKQQKKVAVIGGGASGLVTAYELSKIENIHVTLYEAADRLGGRMDSVYIEDGDLNQKVFELGCMRFPPTSYTLYHYLDKFGLKATPNFPDPGKVPTKLLYENQVINWPKDEPTPDSDDFKRIGDDFGRIINYLLGDVSAPNVENPSKLFDYWAIYQSDPSEQTKQKVVDAWQKIITQYAGVTYFDAVFELAQNRALATPPWTQEDMNKFGALGVGAGGFGPLYGVDFVEILRLFANGWEDNQELLLDGIGALTQAFEFALLDAKTADGIPKVSIELNAKIKSIAKSADKYELSVSNNGGRIDISQFDSVVVATTTRAMEYMGLTVPNSMSSLQAGQSQDLIPQNAKVAIRNLHLMNSSKLFVTTERKFWYADNNPDGKELPFNIQTDELMRGLYCLNYDEDIDGEPNTKGKGVVLISYVWGDDSSKLLALTPEERFQQFLPAIYAVNPEFAALLEKQAQKVSCIDWESTPNIYGAFKLNYPGQEQSNKDAFFQYQQKEQGLFLAGDSISWAGGWLEGAMPTGINAACAAAQFVGATIIENSPLTGISKDMYDYAPGDNTGFCTLKERGYLGASSISAYRFGQGDFSIEATIRTSSAGTLVGSKSTQGGSGGYLLVVQPNGAIKFATDNGETFYQTISEPAKANDGDWHQIVAVRVQGDLKLYLDGKVLKSTPSGAAEQSPLNVSNSLDVFVGSVQQAQEPYAHYTGDISQVRLWSRGLNSREVSIQYYQGNVIAGDGLVAHWPLAVNTNDTSKNENNLSIHGDVSFLPVP</sequence>
<gene>
    <name evidence="8" type="ORF">QNM18_00660</name>
</gene>
<dbReference type="EMBL" id="JASJUT010000001">
    <property type="protein sequence ID" value="MDK2593575.1"/>
    <property type="molecule type" value="Genomic_DNA"/>
</dbReference>
<dbReference type="PANTHER" id="PTHR10742">
    <property type="entry name" value="FLAVIN MONOAMINE OXIDASE"/>
    <property type="match status" value="1"/>
</dbReference>
<dbReference type="Gene3D" id="3.50.50.60">
    <property type="entry name" value="FAD/NAD(P)-binding domain"/>
    <property type="match status" value="1"/>
</dbReference>
<evidence type="ECO:0000313" key="9">
    <source>
        <dbReference type="Proteomes" id="UP001231915"/>
    </source>
</evidence>
<dbReference type="Proteomes" id="UP001231915">
    <property type="component" value="Unassembled WGS sequence"/>
</dbReference>
<evidence type="ECO:0000256" key="5">
    <source>
        <dbReference type="ARBA" id="ARBA00023070"/>
    </source>
</evidence>
<evidence type="ECO:0000313" key="8">
    <source>
        <dbReference type="EMBL" id="MDK2593575.1"/>
    </source>
</evidence>
<dbReference type="InterPro" id="IPR001791">
    <property type="entry name" value="Laminin_G"/>
</dbReference>
<dbReference type="InterPro" id="IPR036188">
    <property type="entry name" value="FAD/NAD-bd_sf"/>
</dbReference>
<dbReference type="InterPro" id="IPR002937">
    <property type="entry name" value="Amino_oxidase"/>
</dbReference>
<evidence type="ECO:0000256" key="4">
    <source>
        <dbReference type="ARBA" id="ARBA00017871"/>
    </source>
</evidence>
<protein>
    <recommendedName>
        <fullName evidence="4">Tryptophan 2-monooxygenase</fullName>
        <ecNumber evidence="3">1.13.12.3</ecNumber>
    </recommendedName>
</protein>
<feature type="domain" description="Laminin G" evidence="7">
    <location>
        <begin position="610"/>
        <end position="790"/>
    </location>
</feature>